<organism evidence="1 2">
    <name type="scientific">Neophaeococcomyces mojaviensis</name>
    <dbReference type="NCBI Taxonomy" id="3383035"/>
    <lineage>
        <taxon>Eukaryota</taxon>
        <taxon>Fungi</taxon>
        <taxon>Dikarya</taxon>
        <taxon>Ascomycota</taxon>
        <taxon>Pezizomycotina</taxon>
        <taxon>Eurotiomycetes</taxon>
        <taxon>Chaetothyriomycetidae</taxon>
        <taxon>Chaetothyriales</taxon>
        <taxon>Chaetothyriales incertae sedis</taxon>
        <taxon>Neophaeococcomyces</taxon>
    </lineage>
</organism>
<proteinExistence type="predicted"/>
<evidence type="ECO:0000313" key="2">
    <source>
        <dbReference type="Proteomes" id="UP001172386"/>
    </source>
</evidence>
<name>A0ACC3A4T9_9EURO</name>
<dbReference type="EMBL" id="JAPDRQ010000098">
    <property type="protein sequence ID" value="KAJ9655362.1"/>
    <property type="molecule type" value="Genomic_DNA"/>
</dbReference>
<protein>
    <submittedName>
        <fullName evidence="1">Uncharacterized protein</fullName>
    </submittedName>
</protein>
<comment type="caution">
    <text evidence="1">The sequence shown here is derived from an EMBL/GenBank/DDBJ whole genome shotgun (WGS) entry which is preliminary data.</text>
</comment>
<gene>
    <name evidence="1" type="ORF">H2198_005736</name>
</gene>
<evidence type="ECO:0000313" key="1">
    <source>
        <dbReference type="EMBL" id="KAJ9655362.1"/>
    </source>
</evidence>
<accession>A0ACC3A4T9</accession>
<sequence>MAPKSFIYDNLPLPDASNIPSNIKLRKAVATDARAMADCFFTSFYPSHKFWTSEFQPEYFHPWWTEAWALGINDDPTVRTFIAVDTNYAAQTNSATNGVDNVESRLESYLDKKFPALVSDGRIVGFTRWRVPQEDGNMDDKWPDLPEGEGVDMAIMNPFFGGMHVNRDELMGKNPHWCTTTSYQGQGIGHAFVQWGCDLADKDDLEVYIDASERGAPFYAKNFGAMPRKDIPIPEKESFGRFNYVTYVRPKKSERAG</sequence>
<keyword evidence="2" id="KW-1185">Reference proteome</keyword>
<reference evidence="1" key="1">
    <citation type="submission" date="2022-10" db="EMBL/GenBank/DDBJ databases">
        <title>Culturing micro-colonial fungi from biological soil crusts in the Mojave desert and describing Neophaeococcomyces mojavensis, and introducing the new genera and species Taxawa tesnikishii.</title>
        <authorList>
            <person name="Kurbessoian T."/>
            <person name="Stajich J.E."/>
        </authorList>
    </citation>
    <scope>NUCLEOTIDE SEQUENCE</scope>
    <source>
        <strain evidence="1">JES_112</strain>
    </source>
</reference>
<dbReference type="Proteomes" id="UP001172386">
    <property type="component" value="Unassembled WGS sequence"/>
</dbReference>